<dbReference type="SUPFAM" id="SSF110997">
    <property type="entry name" value="Sporulation related repeat"/>
    <property type="match status" value="1"/>
</dbReference>
<dbReference type="PROSITE" id="PS51724">
    <property type="entry name" value="SPOR"/>
    <property type="match status" value="1"/>
</dbReference>
<gene>
    <name evidence="3" type="ORF">SS37A_16100</name>
</gene>
<evidence type="ECO:0000313" key="4">
    <source>
        <dbReference type="Proteomes" id="UP001317629"/>
    </source>
</evidence>
<organism evidence="3 4">
    <name type="scientific">Methylocystis iwaonis</name>
    <dbReference type="NCBI Taxonomy" id="2885079"/>
    <lineage>
        <taxon>Bacteria</taxon>
        <taxon>Pseudomonadati</taxon>
        <taxon>Pseudomonadota</taxon>
        <taxon>Alphaproteobacteria</taxon>
        <taxon>Hyphomicrobiales</taxon>
        <taxon>Methylocystaceae</taxon>
        <taxon>Methylocystis</taxon>
    </lineage>
</organism>
<feature type="region of interest" description="Disordered" evidence="1">
    <location>
        <begin position="102"/>
        <end position="131"/>
    </location>
</feature>
<feature type="domain" description="SPOR" evidence="2">
    <location>
        <begin position="387"/>
        <end position="465"/>
    </location>
</feature>
<dbReference type="Pfam" id="PF05036">
    <property type="entry name" value="SPOR"/>
    <property type="match status" value="1"/>
</dbReference>
<feature type="compositionally biased region" description="Pro residues" evidence="1">
    <location>
        <begin position="356"/>
        <end position="366"/>
    </location>
</feature>
<feature type="compositionally biased region" description="Low complexity" evidence="1">
    <location>
        <begin position="343"/>
        <end position="355"/>
    </location>
</feature>
<feature type="compositionally biased region" description="Basic and acidic residues" evidence="1">
    <location>
        <begin position="109"/>
        <end position="131"/>
    </location>
</feature>
<feature type="region of interest" description="Disordered" evidence="1">
    <location>
        <begin position="233"/>
        <end position="257"/>
    </location>
</feature>
<dbReference type="InterPro" id="IPR036680">
    <property type="entry name" value="SPOR-like_sf"/>
</dbReference>
<dbReference type="Proteomes" id="UP001317629">
    <property type="component" value="Chromosome"/>
</dbReference>
<evidence type="ECO:0000256" key="1">
    <source>
        <dbReference type="SAM" id="MobiDB-lite"/>
    </source>
</evidence>
<dbReference type="EMBL" id="AP027142">
    <property type="protein sequence ID" value="BDV34081.1"/>
    <property type="molecule type" value="Genomic_DNA"/>
</dbReference>
<reference evidence="3 4" key="1">
    <citation type="journal article" date="2023" name="Int. J. Syst. Evol. Microbiol.">
        <title>Methylocystis iwaonis sp. nov., a type II methane-oxidizing bacterium from surface soil of a rice paddy field in Japan, and emended description of the genus Methylocystis (ex Whittenbury et al. 1970) Bowman et al. 1993.</title>
        <authorList>
            <person name="Kaise H."/>
            <person name="Sawadogo J.B."/>
            <person name="Alam M.S."/>
            <person name="Ueno C."/>
            <person name="Dianou D."/>
            <person name="Shinjo R."/>
            <person name="Asakawa S."/>
        </authorList>
    </citation>
    <scope>NUCLEOTIDE SEQUENCE [LARGE SCALE GENOMIC DNA]</scope>
    <source>
        <strain evidence="3 4">SS37A-Re</strain>
    </source>
</reference>
<proteinExistence type="predicted"/>
<sequence length="465" mass="48986">MRESSVRGPAIDLSEFERRMRAAETPQVAPPKTNPLSELARLMQGETAPADPLNKILPDPRAARAAPPPQPQQPQWDAPLRGSLDAAPAVQPEPRHYEEAHPHYAQQQGHEHQGHEHQGHEHQGQEHQGYEQHQGYDAHAYAHGQQPDQHYDAAYHGGAEGGWPDDAEYLDYGAEESPETARGGVGKYLRPWHAVAAISVIAVASIGWGFLHRGGAGGSKEIAVINAPEGPVKVKPSAETEQETASDNGAAVLDRKDSTPVKQVVTHQEQAIDPTVAPKAVTLGNGPVDAPHEPALGSQPHKVKTVTVRPDGSRVDEASVPPAVAKSANPVVVPLDPFQTKGATPKPETKTATTPAPKPKPAPKPAPKVAAVEPPADAGETAAAAPATTSGGYAVQFGAANTEEEARTLLKTVSAKYGVRPTFKPAKVGDKTVYRVRVAGVSKESANAICNKVKASGGNCFVAGN</sequence>
<feature type="compositionally biased region" description="Low complexity" evidence="1">
    <location>
        <begin position="367"/>
        <end position="385"/>
    </location>
</feature>
<dbReference type="RefSeq" id="WP_281931702.1">
    <property type="nucleotide sequence ID" value="NZ_AP027142.1"/>
</dbReference>
<feature type="region of interest" description="Disordered" evidence="1">
    <location>
        <begin position="1"/>
        <end position="87"/>
    </location>
</feature>
<evidence type="ECO:0000313" key="3">
    <source>
        <dbReference type="EMBL" id="BDV34081.1"/>
    </source>
</evidence>
<keyword evidence="4" id="KW-1185">Reference proteome</keyword>
<dbReference type="Gene3D" id="3.30.70.1070">
    <property type="entry name" value="Sporulation related repeat"/>
    <property type="match status" value="1"/>
</dbReference>
<evidence type="ECO:0000259" key="2">
    <source>
        <dbReference type="PROSITE" id="PS51724"/>
    </source>
</evidence>
<dbReference type="InterPro" id="IPR007730">
    <property type="entry name" value="SPOR-like_dom"/>
</dbReference>
<accession>A0ABM8E803</accession>
<protein>
    <recommendedName>
        <fullName evidence="2">SPOR domain-containing protein</fullName>
    </recommendedName>
</protein>
<feature type="region of interest" description="Disordered" evidence="1">
    <location>
        <begin position="281"/>
        <end position="385"/>
    </location>
</feature>
<name>A0ABM8E803_9HYPH</name>